<feature type="repeat" description="ANK" evidence="1">
    <location>
        <begin position="80"/>
        <end position="108"/>
    </location>
</feature>
<accession>A0A6H5HXY9</accession>
<evidence type="ECO:0000259" key="2">
    <source>
        <dbReference type="Pfam" id="PF04194"/>
    </source>
</evidence>
<proteinExistence type="predicted"/>
<dbReference type="Pfam" id="PF00023">
    <property type="entry name" value="Ank"/>
    <property type="match status" value="2"/>
</dbReference>
<dbReference type="OrthoDB" id="443682at2759"/>
<dbReference type="Gene3D" id="1.25.40.20">
    <property type="entry name" value="Ankyrin repeat-containing domain"/>
    <property type="match status" value="2"/>
</dbReference>
<dbReference type="SUPFAM" id="SSF48403">
    <property type="entry name" value="Ankyrin repeat"/>
    <property type="match status" value="1"/>
</dbReference>
<keyword evidence="1" id="KW-0040">ANK repeat</keyword>
<dbReference type="Pfam" id="PF12796">
    <property type="entry name" value="Ank_2"/>
    <property type="match status" value="1"/>
</dbReference>
<dbReference type="InterPro" id="IPR007320">
    <property type="entry name" value="PDCD2_C"/>
</dbReference>
<dbReference type="SMART" id="SM00248">
    <property type="entry name" value="ANK"/>
    <property type="match status" value="6"/>
</dbReference>
<keyword evidence="4" id="KW-1185">Reference proteome</keyword>
<sequence length="632" mass="72807">MRSVKRKCTAERQLRVEQLRSRNLANKDRLPPIIDVDSMWLFCYAGGTHRVESPTNRSRGKDDNHRYDGEFAGKWTWIPPVHLALFNREKSVVESLLRQGANPNLGDSCGQTPLHVLCWSLDDDDEFARKFFEIVDETGHSRGVRVNLPENNGDTALHCAVFCKHLRVAKLLLSKGANPNVANGAGFTPLNWICRHHDHEVARRFFEIADETRWPINVDTADNWGWTPLHYAMLRKDLDVAELLLRRGADANSTNRLRETPLHVLCKYLLDDEADVVERFFEIVEATRQRLQLDAVDRWCLFTPLDWAMFCQHEKVARVLLSRGASTNMVAEFGWETSAETNESCSEGKFEIFFMFLTIACAILKNSNGNLKVLRSQLEQENEFYPPEDPVVESDWQPDLCVEKWSKICSLCGISATQQCLPHCKKVYCSRTHKLWDWKNGHKAACIAQKEQSVEQSLDQSLDDQFLFPQFEIVFEKEQYSEEDCSKKSDEKDTEAEELKKFEELVKSGKVSLQSEKGVDEDLLKLAYCEDDEVLMKFKERTQNEPKQVVRYSKGGQPLFVSSSNQPFEIPNCELCNSERQFEFQIMPYLLTTLKIDSAFNCIHWGTIAIYTCKNSCKPNADYVSEYAWKQS</sequence>
<dbReference type="AlphaFoldDB" id="A0A6H5HXY9"/>
<dbReference type="InterPro" id="IPR036770">
    <property type="entry name" value="Ankyrin_rpt-contain_sf"/>
</dbReference>
<evidence type="ECO:0000256" key="1">
    <source>
        <dbReference type="PROSITE-ProRule" id="PRU00023"/>
    </source>
</evidence>
<feature type="repeat" description="ANK" evidence="1">
    <location>
        <begin position="152"/>
        <end position="184"/>
    </location>
</feature>
<dbReference type="PANTHER" id="PTHR12298">
    <property type="entry name" value="PCDC2 PROGRAMMED CELL DEATH PROTEIN 2 -RELATED"/>
    <property type="match status" value="1"/>
</dbReference>
<dbReference type="Proteomes" id="UP000479190">
    <property type="component" value="Unassembled WGS sequence"/>
</dbReference>
<evidence type="ECO:0000313" key="3">
    <source>
        <dbReference type="EMBL" id="CAB0030045.1"/>
    </source>
</evidence>
<feature type="repeat" description="ANK" evidence="1">
    <location>
        <begin position="224"/>
        <end position="256"/>
    </location>
</feature>
<dbReference type="PROSITE" id="PS50088">
    <property type="entry name" value="ANK_REPEAT"/>
    <property type="match status" value="3"/>
</dbReference>
<dbReference type="PANTHER" id="PTHR12298:SF4">
    <property type="entry name" value="PROGRAMMED CELL DEATH PROTEIN 2"/>
    <property type="match status" value="1"/>
</dbReference>
<name>A0A6H5HXY9_9HYME</name>
<protein>
    <recommendedName>
        <fullName evidence="2">Programmed cell death protein 2 C-terminal domain-containing protein</fullName>
    </recommendedName>
</protein>
<dbReference type="GO" id="GO:0005737">
    <property type="term" value="C:cytoplasm"/>
    <property type="evidence" value="ECO:0007669"/>
    <property type="project" value="InterPro"/>
</dbReference>
<feature type="domain" description="Programmed cell death protein 2 C-terminal" evidence="2">
    <location>
        <begin position="532"/>
        <end position="631"/>
    </location>
</feature>
<dbReference type="InterPro" id="IPR002110">
    <property type="entry name" value="Ankyrin_rpt"/>
</dbReference>
<dbReference type="EMBL" id="CADCXV010000413">
    <property type="protein sequence ID" value="CAB0030045.1"/>
    <property type="molecule type" value="Genomic_DNA"/>
</dbReference>
<dbReference type="PROSITE" id="PS50297">
    <property type="entry name" value="ANK_REP_REGION"/>
    <property type="match status" value="2"/>
</dbReference>
<dbReference type="GO" id="GO:0005634">
    <property type="term" value="C:nucleus"/>
    <property type="evidence" value="ECO:0007669"/>
    <property type="project" value="TreeGrafter"/>
</dbReference>
<organism evidence="3 4">
    <name type="scientific">Trichogramma brassicae</name>
    <dbReference type="NCBI Taxonomy" id="86971"/>
    <lineage>
        <taxon>Eukaryota</taxon>
        <taxon>Metazoa</taxon>
        <taxon>Ecdysozoa</taxon>
        <taxon>Arthropoda</taxon>
        <taxon>Hexapoda</taxon>
        <taxon>Insecta</taxon>
        <taxon>Pterygota</taxon>
        <taxon>Neoptera</taxon>
        <taxon>Endopterygota</taxon>
        <taxon>Hymenoptera</taxon>
        <taxon>Apocrita</taxon>
        <taxon>Proctotrupomorpha</taxon>
        <taxon>Chalcidoidea</taxon>
        <taxon>Trichogrammatidae</taxon>
        <taxon>Trichogramma</taxon>
    </lineage>
</organism>
<gene>
    <name evidence="3" type="ORF">TBRA_LOCUS2061</name>
</gene>
<reference evidence="3 4" key="1">
    <citation type="submission" date="2020-02" db="EMBL/GenBank/DDBJ databases">
        <authorList>
            <person name="Ferguson B K."/>
        </authorList>
    </citation>
    <scope>NUCLEOTIDE SEQUENCE [LARGE SCALE GENOMIC DNA]</scope>
</reference>
<evidence type="ECO:0000313" key="4">
    <source>
        <dbReference type="Proteomes" id="UP000479190"/>
    </source>
</evidence>
<dbReference type="Pfam" id="PF04194">
    <property type="entry name" value="PDCD2_C"/>
    <property type="match status" value="1"/>
</dbReference>